<gene>
    <name evidence="1" type="ORF">Ahy_B06g083356</name>
</gene>
<evidence type="ECO:0000313" key="1">
    <source>
        <dbReference type="EMBL" id="RYR03928.1"/>
    </source>
</evidence>
<accession>A0A444YPW8</accession>
<name>A0A444YPW8_ARAHY</name>
<proteinExistence type="predicted"/>
<dbReference type="AlphaFoldDB" id="A0A444YPW8"/>
<evidence type="ECO:0000313" key="2">
    <source>
        <dbReference type="Proteomes" id="UP000289738"/>
    </source>
</evidence>
<dbReference type="Proteomes" id="UP000289738">
    <property type="component" value="Chromosome B06"/>
</dbReference>
<organism evidence="1 2">
    <name type="scientific">Arachis hypogaea</name>
    <name type="common">Peanut</name>
    <dbReference type="NCBI Taxonomy" id="3818"/>
    <lineage>
        <taxon>Eukaryota</taxon>
        <taxon>Viridiplantae</taxon>
        <taxon>Streptophyta</taxon>
        <taxon>Embryophyta</taxon>
        <taxon>Tracheophyta</taxon>
        <taxon>Spermatophyta</taxon>
        <taxon>Magnoliopsida</taxon>
        <taxon>eudicotyledons</taxon>
        <taxon>Gunneridae</taxon>
        <taxon>Pentapetalae</taxon>
        <taxon>rosids</taxon>
        <taxon>fabids</taxon>
        <taxon>Fabales</taxon>
        <taxon>Fabaceae</taxon>
        <taxon>Papilionoideae</taxon>
        <taxon>50 kb inversion clade</taxon>
        <taxon>dalbergioids sensu lato</taxon>
        <taxon>Dalbergieae</taxon>
        <taxon>Pterocarpus clade</taxon>
        <taxon>Arachis</taxon>
    </lineage>
</organism>
<sequence>MAQLDVRKSWVSGSSIIGIATGICLQLDLVSSEDKVEVEMANWEVENLKFTVKQPIEVVLTNDDAQHLTFLCKSEEVKALTRFSLLSTAEMIVSTIEDFVRHQNW</sequence>
<comment type="caution">
    <text evidence="1">The sequence shown here is derived from an EMBL/GenBank/DDBJ whole genome shotgun (WGS) entry which is preliminary data.</text>
</comment>
<dbReference type="EMBL" id="SDMP01000016">
    <property type="protein sequence ID" value="RYR03928.1"/>
    <property type="molecule type" value="Genomic_DNA"/>
</dbReference>
<reference evidence="1 2" key="1">
    <citation type="submission" date="2019-01" db="EMBL/GenBank/DDBJ databases">
        <title>Sequencing of cultivated peanut Arachis hypogaea provides insights into genome evolution and oil improvement.</title>
        <authorList>
            <person name="Chen X."/>
        </authorList>
    </citation>
    <scope>NUCLEOTIDE SEQUENCE [LARGE SCALE GENOMIC DNA]</scope>
    <source>
        <strain evidence="2">cv. Fuhuasheng</strain>
        <tissue evidence="1">Leaves</tissue>
    </source>
</reference>
<keyword evidence="2" id="KW-1185">Reference proteome</keyword>
<protein>
    <submittedName>
        <fullName evidence="1">Uncharacterized protein</fullName>
    </submittedName>
</protein>